<dbReference type="InterPro" id="IPR038666">
    <property type="entry name" value="SSP1_head-tail_sf"/>
</dbReference>
<dbReference type="NCBIfam" id="TIGR01563">
    <property type="entry name" value="gp16_SPP1"/>
    <property type="match status" value="1"/>
</dbReference>
<dbReference type="Gene3D" id="2.40.10.270">
    <property type="entry name" value="Bacteriophage SPP1 head-tail adaptor protein"/>
    <property type="match status" value="1"/>
</dbReference>
<dbReference type="InterPro" id="IPR008767">
    <property type="entry name" value="Phage_SPP1_head-tail_adaptor"/>
</dbReference>
<sequence length="112" mass="12731">MAAFTMPDPGKLRARLILQQPVEGSDGQGGVERSWQNVATLWAHVEPQTTRRDEQGPAEIATVTHTITIRYRPDLARGWRLAKGTRIFTLQSWRDPDESQRFMLLECAEELA</sequence>
<organism evidence="1 2">
    <name type="scientific">Rhizobium oryziradicis</name>
    <dbReference type="NCBI Taxonomy" id="1867956"/>
    <lineage>
        <taxon>Bacteria</taxon>
        <taxon>Pseudomonadati</taxon>
        <taxon>Pseudomonadota</taxon>
        <taxon>Alphaproteobacteria</taxon>
        <taxon>Hyphomicrobiales</taxon>
        <taxon>Rhizobiaceae</taxon>
        <taxon>Rhizobium/Agrobacterium group</taxon>
        <taxon>Rhizobium</taxon>
    </lineage>
</organism>
<comment type="caution">
    <text evidence="1">The sequence shown here is derived from an EMBL/GenBank/DDBJ whole genome shotgun (WGS) entry which is preliminary data.</text>
</comment>
<dbReference type="Proteomes" id="UP000186894">
    <property type="component" value="Unassembled WGS sequence"/>
</dbReference>
<gene>
    <name evidence="1" type="ORF">BJF95_14370</name>
</gene>
<keyword evidence="2" id="KW-1185">Reference proteome</keyword>
<name>A0A1Q8ZXQ4_9HYPH</name>
<accession>A0A1Q8ZXQ4</accession>
<evidence type="ECO:0000313" key="1">
    <source>
        <dbReference type="EMBL" id="OLP46869.1"/>
    </source>
</evidence>
<dbReference type="AlphaFoldDB" id="A0A1Q8ZXQ4"/>
<protein>
    <submittedName>
        <fullName evidence="1">Head-tail adaptor protein</fullName>
    </submittedName>
</protein>
<evidence type="ECO:0000313" key="2">
    <source>
        <dbReference type="Proteomes" id="UP000186894"/>
    </source>
</evidence>
<reference evidence="1 2" key="1">
    <citation type="submission" date="2016-09" db="EMBL/GenBank/DDBJ databases">
        <title>Rhizobium oryziradicis sp. nov., isolated from the root of rice.</title>
        <authorList>
            <person name="Zhao J."/>
            <person name="Zhang X."/>
        </authorList>
    </citation>
    <scope>NUCLEOTIDE SEQUENCE [LARGE SCALE GENOMIC DNA]</scope>
    <source>
        <strain evidence="1 2">N19</strain>
    </source>
</reference>
<dbReference type="EMBL" id="MKIM01000018">
    <property type="protein sequence ID" value="OLP46869.1"/>
    <property type="molecule type" value="Genomic_DNA"/>
</dbReference>
<dbReference type="STRING" id="1867956.BJF95_14370"/>
<dbReference type="Pfam" id="PF05521">
    <property type="entry name" value="Phage_HCP"/>
    <property type="match status" value="1"/>
</dbReference>
<dbReference type="RefSeq" id="WP_075637607.1">
    <property type="nucleotide sequence ID" value="NZ_MKIM01000018.1"/>
</dbReference>
<proteinExistence type="predicted"/>